<name>A0ABT6X249_9ACTN</name>
<dbReference type="RefSeq" id="WP_282767355.1">
    <property type="nucleotide sequence ID" value="NZ_JASCTH010000060.1"/>
</dbReference>
<accession>A0ABT6X249</accession>
<keyword evidence="1" id="KW-0472">Membrane</keyword>
<comment type="caution">
    <text evidence="2">The sequence shown here is derived from an EMBL/GenBank/DDBJ whole genome shotgun (WGS) entry which is preliminary data.</text>
</comment>
<keyword evidence="3" id="KW-1185">Reference proteome</keyword>
<sequence length="302" mass="31745">MAASKDPENIESGQTGSGPLRAIADLRATARWIITAAAGVGAVLVAGVPLTGLGRLDGLDLVFAIAALGAALCAIGTAIAMVARVFATPYVTLESLHQNHRKSAGGGDKNPVGATIQAIGLVREELFADQAEHIGKLYERLESVNAALRAPPRQWPWRRVIPHDVQVRELAELRVAVSRVVDFANHDAIRRQFVGLYRRLAAAAVVTTLGVGVYAYLASRPADPDLVTKPTPVLVSIPVGDAIRTQLGPRCPLGRVPAVAVSGFLRQPTVVTIPTAECLGARFKVPAGTVVVPAKELPKLVG</sequence>
<keyword evidence="1" id="KW-0812">Transmembrane</keyword>
<dbReference type="Proteomes" id="UP001241758">
    <property type="component" value="Unassembled WGS sequence"/>
</dbReference>
<gene>
    <name evidence="2" type="ORF">QLQ12_45695</name>
</gene>
<evidence type="ECO:0000313" key="2">
    <source>
        <dbReference type="EMBL" id="MDI6105890.1"/>
    </source>
</evidence>
<proteinExistence type="predicted"/>
<feature type="transmembrane region" description="Helical" evidence="1">
    <location>
        <begin position="200"/>
        <end position="217"/>
    </location>
</feature>
<reference evidence="2 3" key="1">
    <citation type="submission" date="2023-05" db="EMBL/GenBank/DDBJ databases">
        <title>Actinoplanes sp. NEAU-A12 genome sequencing.</title>
        <authorList>
            <person name="Wang Z.-S."/>
        </authorList>
    </citation>
    <scope>NUCLEOTIDE SEQUENCE [LARGE SCALE GENOMIC DNA]</scope>
    <source>
        <strain evidence="2 3">NEAU-A12</strain>
    </source>
</reference>
<feature type="transmembrane region" description="Helical" evidence="1">
    <location>
        <begin position="30"/>
        <end position="50"/>
    </location>
</feature>
<feature type="transmembrane region" description="Helical" evidence="1">
    <location>
        <begin position="62"/>
        <end position="87"/>
    </location>
</feature>
<organism evidence="2 3">
    <name type="scientific">Actinoplanes sandaracinus</name>
    <dbReference type="NCBI Taxonomy" id="3045177"/>
    <lineage>
        <taxon>Bacteria</taxon>
        <taxon>Bacillati</taxon>
        <taxon>Actinomycetota</taxon>
        <taxon>Actinomycetes</taxon>
        <taxon>Micromonosporales</taxon>
        <taxon>Micromonosporaceae</taxon>
        <taxon>Actinoplanes</taxon>
    </lineage>
</organism>
<protein>
    <submittedName>
        <fullName evidence="2">Uncharacterized protein</fullName>
    </submittedName>
</protein>
<evidence type="ECO:0000313" key="3">
    <source>
        <dbReference type="Proteomes" id="UP001241758"/>
    </source>
</evidence>
<evidence type="ECO:0000256" key="1">
    <source>
        <dbReference type="SAM" id="Phobius"/>
    </source>
</evidence>
<keyword evidence="1" id="KW-1133">Transmembrane helix</keyword>
<dbReference type="EMBL" id="JASCTH010000060">
    <property type="protein sequence ID" value="MDI6105890.1"/>
    <property type="molecule type" value="Genomic_DNA"/>
</dbReference>